<protein>
    <submittedName>
        <fullName evidence="4">Acyltransferase</fullName>
    </submittedName>
</protein>
<evidence type="ECO:0000313" key="5">
    <source>
        <dbReference type="Proteomes" id="UP001205603"/>
    </source>
</evidence>
<dbReference type="Proteomes" id="UP001205603">
    <property type="component" value="Unassembled WGS sequence"/>
</dbReference>
<sequence length="154" mass="16226">MRGDINIGRKSLLFDNVTVRGNCSLGENVILSENVEVRTSTSCIFIDDGSAVNRNSLVIGKVNIGKKCAIAPNCVIVGSNHRFTDLSVPICDQGVETKGIVIEDDVWIGANVTILDGVFIGEGTVIGAGSVVTKNIPARSIAVGNPCNVIKTRD</sequence>
<comment type="caution">
    <text evidence="4">The sequence shown here is derived from an EMBL/GenBank/DDBJ whole genome shotgun (WGS) entry which is preliminary data.</text>
</comment>
<evidence type="ECO:0000256" key="2">
    <source>
        <dbReference type="ARBA" id="ARBA00022737"/>
    </source>
</evidence>
<dbReference type="InterPro" id="IPR001451">
    <property type="entry name" value="Hexapep"/>
</dbReference>
<name>A0ABT1MKK4_9BACT</name>
<dbReference type="SUPFAM" id="SSF51161">
    <property type="entry name" value="Trimeric LpxA-like enzymes"/>
    <property type="match status" value="1"/>
</dbReference>
<gene>
    <name evidence="4" type="ORF">NMU02_12985</name>
</gene>
<dbReference type="InterPro" id="IPR018357">
    <property type="entry name" value="Hexapep_transf_CS"/>
</dbReference>
<dbReference type="EMBL" id="JANDHW010000019">
    <property type="protein sequence ID" value="MCP9613006.1"/>
    <property type="molecule type" value="Genomic_DNA"/>
</dbReference>
<evidence type="ECO:0000313" key="4">
    <source>
        <dbReference type="EMBL" id="MCP9613006.1"/>
    </source>
</evidence>
<reference evidence="4 5" key="1">
    <citation type="submission" date="2022-07" db="EMBL/GenBank/DDBJ databases">
        <title>Fecal culturing of patients with breast cancer.</title>
        <authorList>
            <person name="Teng N.M.Y."/>
            <person name="Kiu R."/>
            <person name="Evans R."/>
            <person name="Baker D.J."/>
            <person name="Zenner C."/>
            <person name="Robinson S.D."/>
            <person name="Hall L.J."/>
        </authorList>
    </citation>
    <scope>NUCLEOTIDE SEQUENCE [LARGE SCALE GENOMIC DNA]</scope>
    <source>
        <strain evidence="4 5">LH1063</strain>
    </source>
</reference>
<keyword evidence="5" id="KW-1185">Reference proteome</keyword>
<accession>A0ABT1MKK4</accession>
<keyword evidence="2" id="KW-0677">Repeat</keyword>
<dbReference type="PROSITE" id="PS00101">
    <property type="entry name" value="HEXAPEP_TRANSFERASES"/>
    <property type="match status" value="1"/>
</dbReference>
<dbReference type="CDD" id="cd04647">
    <property type="entry name" value="LbH_MAT_like"/>
    <property type="match status" value="1"/>
</dbReference>
<keyword evidence="1" id="KW-0808">Transferase</keyword>
<keyword evidence="3 4" id="KW-0012">Acyltransferase</keyword>
<dbReference type="GO" id="GO:0016746">
    <property type="term" value="F:acyltransferase activity"/>
    <property type="evidence" value="ECO:0007669"/>
    <property type="project" value="UniProtKB-KW"/>
</dbReference>
<evidence type="ECO:0000256" key="1">
    <source>
        <dbReference type="ARBA" id="ARBA00022679"/>
    </source>
</evidence>
<organism evidence="4 5">
    <name type="scientific">Coprobacter tertius</name>
    <dbReference type="NCBI Taxonomy" id="2944915"/>
    <lineage>
        <taxon>Bacteria</taxon>
        <taxon>Pseudomonadati</taxon>
        <taxon>Bacteroidota</taxon>
        <taxon>Bacteroidia</taxon>
        <taxon>Bacteroidales</taxon>
        <taxon>Barnesiellaceae</taxon>
        <taxon>Coprobacter</taxon>
    </lineage>
</organism>
<dbReference type="RefSeq" id="WP_255028392.1">
    <property type="nucleotide sequence ID" value="NZ_JANDHW010000019.1"/>
</dbReference>
<proteinExistence type="predicted"/>
<dbReference type="Gene3D" id="2.160.10.10">
    <property type="entry name" value="Hexapeptide repeat proteins"/>
    <property type="match status" value="1"/>
</dbReference>
<dbReference type="PANTHER" id="PTHR23416:SF78">
    <property type="entry name" value="LIPOPOLYSACCHARIDE BIOSYNTHESIS O-ACETYL TRANSFERASE WBBJ-RELATED"/>
    <property type="match status" value="1"/>
</dbReference>
<dbReference type="InterPro" id="IPR011004">
    <property type="entry name" value="Trimer_LpxA-like_sf"/>
</dbReference>
<evidence type="ECO:0000256" key="3">
    <source>
        <dbReference type="ARBA" id="ARBA00023315"/>
    </source>
</evidence>
<dbReference type="PANTHER" id="PTHR23416">
    <property type="entry name" value="SIALIC ACID SYNTHASE-RELATED"/>
    <property type="match status" value="1"/>
</dbReference>
<dbReference type="Pfam" id="PF00132">
    <property type="entry name" value="Hexapep"/>
    <property type="match status" value="1"/>
</dbReference>
<dbReference type="InterPro" id="IPR051159">
    <property type="entry name" value="Hexapeptide_acetyltransf"/>
</dbReference>